<protein>
    <submittedName>
        <fullName evidence="1">Uncharacterized protein</fullName>
    </submittedName>
</protein>
<evidence type="ECO:0000313" key="1">
    <source>
        <dbReference type="EMBL" id="KAI4297067.1"/>
    </source>
</evidence>
<comment type="caution">
    <text evidence="1">The sequence shown here is derived from an EMBL/GenBank/DDBJ whole genome shotgun (WGS) entry which is preliminary data.</text>
</comment>
<reference evidence="1 2" key="1">
    <citation type="journal article" date="2022" name="DNA Res.">
        <title>Chromosomal-level genome assembly of the orchid tree Bauhinia variegata (Leguminosae; Cercidoideae) supports the allotetraploid origin hypothesis of Bauhinia.</title>
        <authorList>
            <person name="Zhong Y."/>
            <person name="Chen Y."/>
            <person name="Zheng D."/>
            <person name="Pang J."/>
            <person name="Liu Y."/>
            <person name="Luo S."/>
            <person name="Meng S."/>
            <person name="Qian L."/>
            <person name="Wei D."/>
            <person name="Dai S."/>
            <person name="Zhou R."/>
        </authorList>
    </citation>
    <scope>NUCLEOTIDE SEQUENCE [LARGE SCALE GENOMIC DNA]</scope>
    <source>
        <strain evidence="1">BV-YZ2020</strain>
    </source>
</reference>
<keyword evidence="2" id="KW-1185">Reference proteome</keyword>
<dbReference type="Proteomes" id="UP000828941">
    <property type="component" value="Chromosome 14"/>
</dbReference>
<sequence>MKVSYVLVLLLQLLTWMIARTNVIFLRNSLKSMAGVSPTNVESIIRVRKEDGDLDSELPRFASLKRSLETVSE</sequence>
<evidence type="ECO:0000313" key="2">
    <source>
        <dbReference type="Proteomes" id="UP000828941"/>
    </source>
</evidence>
<gene>
    <name evidence="1" type="ORF">L6164_036975</name>
</gene>
<dbReference type="EMBL" id="CM039439">
    <property type="protein sequence ID" value="KAI4297067.1"/>
    <property type="molecule type" value="Genomic_DNA"/>
</dbReference>
<organism evidence="1 2">
    <name type="scientific">Bauhinia variegata</name>
    <name type="common">Purple orchid tree</name>
    <name type="synonym">Phanera variegata</name>
    <dbReference type="NCBI Taxonomy" id="167791"/>
    <lineage>
        <taxon>Eukaryota</taxon>
        <taxon>Viridiplantae</taxon>
        <taxon>Streptophyta</taxon>
        <taxon>Embryophyta</taxon>
        <taxon>Tracheophyta</taxon>
        <taxon>Spermatophyta</taxon>
        <taxon>Magnoliopsida</taxon>
        <taxon>eudicotyledons</taxon>
        <taxon>Gunneridae</taxon>
        <taxon>Pentapetalae</taxon>
        <taxon>rosids</taxon>
        <taxon>fabids</taxon>
        <taxon>Fabales</taxon>
        <taxon>Fabaceae</taxon>
        <taxon>Cercidoideae</taxon>
        <taxon>Cercideae</taxon>
        <taxon>Bauhiniinae</taxon>
        <taxon>Bauhinia</taxon>
    </lineage>
</organism>
<accession>A0ACB9KIT6</accession>
<name>A0ACB9KIT6_BAUVA</name>
<proteinExistence type="predicted"/>